<organism evidence="2 3">
    <name type="scientific">Symbiochloris irregularis</name>
    <dbReference type="NCBI Taxonomy" id="706552"/>
    <lineage>
        <taxon>Eukaryota</taxon>
        <taxon>Viridiplantae</taxon>
        <taxon>Chlorophyta</taxon>
        <taxon>core chlorophytes</taxon>
        <taxon>Trebouxiophyceae</taxon>
        <taxon>Trebouxiales</taxon>
        <taxon>Trebouxiaceae</taxon>
        <taxon>Symbiochloris</taxon>
    </lineage>
</organism>
<comment type="caution">
    <text evidence="2">The sequence shown here is derived from an EMBL/GenBank/DDBJ whole genome shotgun (WGS) entry which is preliminary data.</text>
</comment>
<accession>A0AAW1PRU0</accession>
<name>A0AAW1PRU0_9CHLO</name>
<reference evidence="2 3" key="1">
    <citation type="journal article" date="2024" name="Nat. Commun.">
        <title>Phylogenomics reveals the evolutionary origins of lichenization in chlorophyte algae.</title>
        <authorList>
            <person name="Puginier C."/>
            <person name="Libourel C."/>
            <person name="Otte J."/>
            <person name="Skaloud P."/>
            <person name="Haon M."/>
            <person name="Grisel S."/>
            <person name="Petersen M."/>
            <person name="Berrin J.G."/>
            <person name="Delaux P.M."/>
            <person name="Dal Grande F."/>
            <person name="Keller J."/>
        </authorList>
    </citation>
    <scope>NUCLEOTIDE SEQUENCE [LARGE SCALE GENOMIC DNA]</scope>
    <source>
        <strain evidence="2 3">SAG 2036</strain>
    </source>
</reference>
<protein>
    <recommendedName>
        <fullName evidence="4">ATP-binding protein</fullName>
    </recommendedName>
</protein>
<gene>
    <name evidence="2" type="ORF">WJX73_003647</name>
</gene>
<keyword evidence="1" id="KW-0472">Membrane</keyword>
<keyword evidence="3" id="KW-1185">Reference proteome</keyword>
<dbReference type="EMBL" id="JALJOQ010000011">
    <property type="protein sequence ID" value="KAK9811115.1"/>
    <property type="molecule type" value="Genomic_DNA"/>
</dbReference>
<dbReference type="Proteomes" id="UP001465755">
    <property type="component" value="Unassembled WGS sequence"/>
</dbReference>
<proteinExistence type="predicted"/>
<evidence type="ECO:0000256" key="1">
    <source>
        <dbReference type="SAM" id="Phobius"/>
    </source>
</evidence>
<feature type="transmembrane region" description="Helical" evidence="1">
    <location>
        <begin position="168"/>
        <end position="192"/>
    </location>
</feature>
<dbReference type="AlphaFoldDB" id="A0AAW1PRU0"/>
<sequence length="421" mass="47118">MGKEVDVRLHSFFSPLIISGGIKSGKTFTAEVLIPHLASKHWVLGLCGSRQVSVVKLTLAGVLGQAASQREILECLLRLVMESWQEANLRAPEDDWQWACAALNVSRDLEPELAVMRLKMGIEGLLTSLEQPTLIILDEVQAFVLPKDGQGRLDEKAARDQWVFLKHILYFVSSFALWVLTGSCLASFWWAVSKMPPNAVALLTGHFRLDLQPAREGWLPALSTFSQQQRQAMHALSSLELGIPQGQLELPTWIRVAFSGQLMPTHPGSTNRVLRSFLDRHCLQRLVAPDGSLLDEGPPLALSMAYEEVCTQLVKLSDSIIERDGGQMTWQQAELLDKELQELALLLQQRIGDAIHPSIWPWLEWFKAVLLSPHNQSKLLGTQGTAELFQHRWQSDREKKPNERKLGSVDYLNASAAKYAA</sequence>
<keyword evidence="1" id="KW-0812">Transmembrane</keyword>
<evidence type="ECO:0000313" key="3">
    <source>
        <dbReference type="Proteomes" id="UP001465755"/>
    </source>
</evidence>
<keyword evidence="1" id="KW-1133">Transmembrane helix</keyword>
<evidence type="ECO:0000313" key="2">
    <source>
        <dbReference type="EMBL" id="KAK9811115.1"/>
    </source>
</evidence>
<evidence type="ECO:0008006" key="4">
    <source>
        <dbReference type="Google" id="ProtNLM"/>
    </source>
</evidence>